<evidence type="ECO:0000256" key="3">
    <source>
        <dbReference type="ARBA" id="ARBA00022723"/>
    </source>
</evidence>
<dbReference type="InterPro" id="IPR008754">
    <property type="entry name" value="Peptidase_M43"/>
</dbReference>
<dbReference type="OrthoDB" id="536211at2759"/>
<dbReference type="Proteomes" id="UP000006753">
    <property type="component" value="Unassembled WGS sequence"/>
</dbReference>
<dbReference type="eggNOG" id="ENOG502R559">
    <property type="taxonomic scope" value="Eukaryota"/>
</dbReference>
<evidence type="ECO:0000256" key="6">
    <source>
        <dbReference type="ARBA" id="ARBA00022833"/>
    </source>
</evidence>
<dbReference type="SUPFAM" id="SSF55486">
    <property type="entry name" value="Metalloproteases ('zincins'), catalytic domain"/>
    <property type="match status" value="1"/>
</dbReference>
<dbReference type="GO" id="GO:0008237">
    <property type="term" value="F:metallopeptidase activity"/>
    <property type="evidence" value="ECO:0007669"/>
    <property type="project" value="UniProtKB-KW"/>
</dbReference>
<evidence type="ECO:0000259" key="10">
    <source>
        <dbReference type="Pfam" id="PF05572"/>
    </source>
</evidence>
<keyword evidence="5" id="KW-0378">Hydrolase</keyword>
<evidence type="ECO:0000256" key="1">
    <source>
        <dbReference type="ARBA" id="ARBA00008721"/>
    </source>
</evidence>
<dbReference type="InParanoid" id="K1WF89"/>
<dbReference type="Gene3D" id="3.40.390.10">
    <property type="entry name" value="Collagenase (Catalytic Domain)"/>
    <property type="match status" value="1"/>
</dbReference>
<sequence>MAPHAILSRSAAKIYTDESTETGPHQFAMKVPASLVCSMLAGMAAAHLDTRSAVSSNVEVISVDRMKRGCQVSDEGSIYERASLAPRQVQDSSAFPPNMTVAVNFHIASTERDAGLVTDEIVDAQFAVLHSAFARYNITLQLNSTSRVVDNRTGSAFLINEAESTGGFNYTFYADERNAYLAASRRGGYDALNLYFFSNFGPGATGVCQWPSRDPPSPETFSTDGCLLNAETMPGLPPERAFPEYDQGLVAVHEAGHWFGLNHTFTGGCTQIEGIPAMGDFVDDTPAQSEQRLRLQKQPDLGSYKVLDTATPMSLRAAERQAHADLQARKNRTQHNIPQSKSRSTRTGTLARRQSTEDERLLCCTGFSQVARRLLDAYFLGIQPASTTHSRETPSLRSGRSSKCSEAHVPGAAGQPAKSYRMNPGTSVRFIRHAVVRGCGTDLGAALRRF</sequence>
<dbReference type="PANTHER" id="PTHR47466:SF1">
    <property type="entry name" value="METALLOPROTEASE MEP1 (AFU_ORTHOLOGUE AFUA_1G07730)-RELATED"/>
    <property type="match status" value="1"/>
</dbReference>
<comment type="similarity">
    <text evidence="1">Belongs to the peptidase M43B family.</text>
</comment>
<dbReference type="InterPro" id="IPR024079">
    <property type="entry name" value="MetalloPept_cat_dom_sf"/>
</dbReference>
<keyword evidence="2 11" id="KW-0645">Protease</keyword>
<dbReference type="Pfam" id="PF05572">
    <property type="entry name" value="Peptidase_M43"/>
    <property type="match status" value="1"/>
</dbReference>
<name>K1WF89_MARBU</name>
<evidence type="ECO:0000313" key="12">
    <source>
        <dbReference type="Proteomes" id="UP000006753"/>
    </source>
</evidence>
<evidence type="ECO:0000256" key="9">
    <source>
        <dbReference type="SAM" id="MobiDB-lite"/>
    </source>
</evidence>
<keyword evidence="6" id="KW-0862">Zinc</keyword>
<gene>
    <name evidence="11" type="ORF">MBM_05404</name>
</gene>
<dbReference type="PANTHER" id="PTHR47466">
    <property type="match status" value="1"/>
</dbReference>
<keyword evidence="3" id="KW-0479">Metal-binding</keyword>
<proteinExistence type="inferred from homology"/>
<dbReference type="EMBL" id="JH921439">
    <property type="protein sequence ID" value="EKD16110.1"/>
    <property type="molecule type" value="Genomic_DNA"/>
</dbReference>
<feature type="compositionally biased region" description="Polar residues" evidence="9">
    <location>
        <begin position="334"/>
        <end position="348"/>
    </location>
</feature>
<accession>K1WF89</accession>
<protein>
    <submittedName>
        <fullName evidence="11">Metalloprotease</fullName>
    </submittedName>
</protein>
<evidence type="ECO:0000256" key="2">
    <source>
        <dbReference type="ARBA" id="ARBA00022670"/>
    </source>
</evidence>
<reference evidence="11 12" key="1">
    <citation type="journal article" date="2012" name="BMC Genomics">
        <title>Sequencing the genome of Marssonina brunnea reveals fungus-poplar co-evolution.</title>
        <authorList>
            <person name="Zhu S."/>
            <person name="Cao Y.-Z."/>
            <person name="Jiang C."/>
            <person name="Tan B.-Y."/>
            <person name="Wang Z."/>
            <person name="Feng S."/>
            <person name="Zhang L."/>
            <person name="Su X.-H."/>
            <person name="Brejova B."/>
            <person name="Vinar T."/>
            <person name="Xu M."/>
            <person name="Wang M.-X."/>
            <person name="Zhang S.-G."/>
            <person name="Huang M.-R."/>
            <person name="Wu R."/>
            <person name="Zhou Y."/>
        </authorList>
    </citation>
    <scope>NUCLEOTIDE SEQUENCE [LARGE SCALE GENOMIC DNA]</scope>
    <source>
        <strain evidence="11 12">MB_m1</strain>
    </source>
</reference>
<dbReference type="HOGENOM" id="CLU_608425_0_0_1"/>
<keyword evidence="7 11" id="KW-0482">Metalloprotease</keyword>
<feature type="region of interest" description="Disordered" evidence="9">
    <location>
        <begin position="387"/>
        <end position="420"/>
    </location>
</feature>
<dbReference type="AlphaFoldDB" id="K1WF89"/>
<evidence type="ECO:0000256" key="7">
    <source>
        <dbReference type="ARBA" id="ARBA00023049"/>
    </source>
</evidence>
<feature type="region of interest" description="Disordered" evidence="9">
    <location>
        <begin position="328"/>
        <end position="352"/>
    </location>
</feature>
<evidence type="ECO:0000256" key="8">
    <source>
        <dbReference type="ARBA" id="ARBA00023157"/>
    </source>
</evidence>
<keyword evidence="8" id="KW-1015">Disulfide bond</keyword>
<feature type="domain" description="Peptidase M43 pregnancy-associated plasma-A" evidence="10">
    <location>
        <begin position="249"/>
        <end position="295"/>
    </location>
</feature>
<evidence type="ECO:0000256" key="4">
    <source>
        <dbReference type="ARBA" id="ARBA00022729"/>
    </source>
</evidence>
<dbReference type="STRING" id="1072389.K1WF89"/>
<dbReference type="GO" id="GO:0006508">
    <property type="term" value="P:proteolysis"/>
    <property type="evidence" value="ECO:0007669"/>
    <property type="project" value="UniProtKB-KW"/>
</dbReference>
<dbReference type="KEGG" id="mbe:MBM_05404"/>
<keyword evidence="4" id="KW-0732">Signal</keyword>
<feature type="compositionally biased region" description="Polar residues" evidence="9">
    <location>
        <begin position="395"/>
        <end position="404"/>
    </location>
</feature>
<evidence type="ECO:0000256" key="5">
    <source>
        <dbReference type="ARBA" id="ARBA00022801"/>
    </source>
</evidence>
<keyword evidence="12" id="KW-1185">Reference proteome</keyword>
<organism evidence="11 12">
    <name type="scientific">Marssonina brunnea f. sp. multigermtubi (strain MB_m1)</name>
    <name type="common">Marssonina leaf spot fungus</name>
    <dbReference type="NCBI Taxonomy" id="1072389"/>
    <lineage>
        <taxon>Eukaryota</taxon>
        <taxon>Fungi</taxon>
        <taxon>Dikarya</taxon>
        <taxon>Ascomycota</taxon>
        <taxon>Pezizomycotina</taxon>
        <taxon>Leotiomycetes</taxon>
        <taxon>Helotiales</taxon>
        <taxon>Drepanopezizaceae</taxon>
        <taxon>Drepanopeziza</taxon>
    </lineage>
</organism>
<dbReference type="GO" id="GO:0046872">
    <property type="term" value="F:metal ion binding"/>
    <property type="evidence" value="ECO:0007669"/>
    <property type="project" value="UniProtKB-KW"/>
</dbReference>
<evidence type="ECO:0000313" key="11">
    <source>
        <dbReference type="EMBL" id="EKD16110.1"/>
    </source>
</evidence>